<protein>
    <submittedName>
        <fullName evidence="1">Uncharacterized protein</fullName>
    </submittedName>
</protein>
<dbReference type="Proteomes" id="UP000060787">
    <property type="component" value="Chromosome"/>
</dbReference>
<evidence type="ECO:0000313" key="2">
    <source>
        <dbReference type="Proteomes" id="UP000060787"/>
    </source>
</evidence>
<proteinExistence type="predicted"/>
<dbReference type="AlphaFoldDB" id="A0A0S2FD53"/>
<gene>
    <name evidence="1" type="ORF">LA76x_3246</name>
</gene>
<dbReference type="PATRIC" id="fig|84531.8.peg.3262"/>
<dbReference type="KEGG" id="lab:LA76x_3246"/>
<reference evidence="1 2" key="1">
    <citation type="journal article" date="2015" name="BMC Genomics">
        <title>Comparative genomics and metabolic profiling of the genus Lysobacter.</title>
        <authorList>
            <person name="de Bruijn I."/>
            <person name="Cheng X."/>
            <person name="de Jager V."/>
            <person name="Exposito R.G."/>
            <person name="Watrous J."/>
            <person name="Patel N."/>
            <person name="Postma J."/>
            <person name="Dorrestein P.C."/>
            <person name="Kobayashi D."/>
            <person name="Raaijmakers J.M."/>
        </authorList>
    </citation>
    <scope>NUCLEOTIDE SEQUENCE [LARGE SCALE GENOMIC DNA]</scope>
    <source>
        <strain evidence="1 2">76</strain>
    </source>
</reference>
<accession>A0A0S2FD53</accession>
<name>A0A0S2FD53_LYSAN</name>
<dbReference type="STRING" id="84531.LA76x_3246"/>
<evidence type="ECO:0000313" key="1">
    <source>
        <dbReference type="EMBL" id="ALN81373.1"/>
    </source>
</evidence>
<keyword evidence="2" id="KW-1185">Reference proteome</keyword>
<organism evidence="1 2">
    <name type="scientific">Lysobacter antibioticus</name>
    <dbReference type="NCBI Taxonomy" id="84531"/>
    <lineage>
        <taxon>Bacteria</taxon>
        <taxon>Pseudomonadati</taxon>
        <taxon>Pseudomonadota</taxon>
        <taxon>Gammaproteobacteria</taxon>
        <taxon>Lysobacterales</taxon>
        <taxon>Lysobacteraceae</taxon>
        <taxon>Lysobacter</taxon>
    </lineage>
</organism>
<dbReference type="EMBL" id="CP011129">
    <property type="protein sequence ID" value="ALN81373.1"/>
    <property type="molecule type" value="Genomic_DNA"/>
</dbReference>
<sequence>MFRRYVRISGPQRKVAAVLHAARSVGRRRYFIAPLVGVRHVNPLALALAL</sequence>